<reference evidence="1 2" key="1">
    <citation type="submission" date="2018-09" db="EMBL/GenBank/DDBJ databases">
        <title>Genome sequencing of Nocardioides immobilis CCTCC AB 2017083 for comparison to Nocardioides silvaticus.</title>
        <authorList>
            <person name="Li C."/>
            <person name="Wang G."/>
        </authorList>
    </citation>
    <scope>NUCLEOTIDE SEQUENCE [LARGE SCALE GENOMIC DNA]</scope>
    <source>
        <strain evidence="1 2">CCTCC AB 2017083</strain>
    </source>
</reference>
<name>A0A417XTE8_9ACTN</name>
<keyword evidence="2" id="KW-1185">Reference proteome</keyword>
<dbReference type="OrthoDB" id="3789221at2"/>
<organism evidence="1 2">
    <name type="scientific">Nocardioides immobilis</name>
    <dbReference type="NCBI Taxonomy" id="2049295"/>
    <lineage>
        <taxon>Bacteria</taxon>
        <taxon>Bacillati</taxon>
        <taxon>Actinomycetota</taxon>
        <taxon>Actinomycetes</taxon>
        <taxon>Propionibacteriales</taxon>
        <taxon>Nocardioidaceae</taxon>
        <taxon>Nocardioides</taxon>
    </lineage>
</organism>
<evidence type="ECO:0000313" key="1">
    <source>
        <dbReference type="EMBL" id="RHW23739.1"/>
    </source>
</evidence>
<keyword evidence="1" id="KW-0238">DNA-binding</keyword>
<comment type="caution">
    <text evidence="1">The sequence shown here is derived from an EMBL/GenBank/DDBJ whole genome shotgun (WGS) entry which is preliminary data.</text>
</comment>
<dbReference type="GO" id="GO:0003677">
    <property type="term" value="F:DNA binding"/>
    <property type="evidence" value="ECO:0007669"/>
    <property type="project" value="UniProtKB-KW"/>
</dbReference>
<dbReference type="EMBL" id="QXGH01000041">
    <property type="protein sequence ID" value="RHW23739.1"/>
    <property type="molecule type" value="Genomic_DNA"/>
</dbReference>
<evidence type="ECO:0000313" key="2">
    <source>
        <dbReference type="Proteomes" id="UP000283644"/>
    </source>
</evidence>
<dbReference type="AlphaFoldDB" id="A0A417XTE8"/>
<gene>
    <name evidence="1" type="ORF">D0Z08_28295</name>
</gene>
<dbReference type="Proteomes" id="UP000283644">
    <property type="component" value="Unassembled WGS sequence"/>
</dbReference>
<accession>A0A417XTE8</accession>
<protein>
    <submittedName>
        <fullName evidence="1">DNA-binding protein</fullName>
    </submittedName>
</protein>
<proteinExistence type="predicted"/>
<sequence length="55" mass="6169">MGTAEVAKLLGVSRQRVNQLSHRDDFPEPVARLAAGPVWQNADIERWARDVGRID</sequence>